<reference evidence="1" key="1">
    <citation type="journal article" date="2022" name="bioRxiv">
        <title>Population genetic analysis of Ophidiomyces ophidiicola, the causative agent of snake fungal disease, indicates recent introductions to the USA.</title>
        <authorList>
            <person name="Ladner J.T."/>
            <person name="Palmer J.M."/>
            <person name="Ettinger C.L."/>
            <person name="Stajich J.E."/>
            <person name="Farrell T.M."/>
            <person name="Glorioso B.M."/>
            <person name="Lawson B."/>
            <person name="Price S.J."/>
            <person name="Stengle A.G."/>
            <person name="Grear D.A."/>
            <person name="Lorch J.M."/>
        </authorList>
    </citation>
    <scope>NUCLEOTIDE SEQUENCE</scope>
    <source>
        <strain evidence="1">NWHC 24266-5</strain>
    </source>
</reference>
<comment type="caution">
    <text evidence="1">The sequence shown here is derived from an EMBL/GenBank/DDBJ whole genome shotgun (WGS) entry which is preliminary data.</text>
</comment>
<accession>A0ACB8UYU0</accession>
<organism evidence="1">
    <name type="scientific">Ophidiomyces ophidiicola</name>
    <dbReference type="NCBI Taxonomy" id="1387563"/>
    <lineage>
        <taxon>Eukaryota</taxon>
        <taxon>Fungi</taxon>
        <taxon>Dikarya</taxon>
        <taxon>Ascomycota</taxon>
        <taxon>Pezizomycotina</taxon>
        <taxon>Eurotiomycetes</taxon>
        <taxon>Eurotiomycetidae</taxon>
        <taxon>Onygenales</taxon>
        <taxon>Onygenaceae</taxon>
        <taxon>Ophidiomyces</taxon>
    </lineage>
</organism>
<name>A0ACB8UYU0_9EURO</name>
<protein>
    <submittedName>
        <fullName evidence="1">Uncharacterized protein</fullName>
    </submittedName>
</protein>
<dbReference type="EMBL" id="JALBCA010000050">
    <property type="protein sequence ID" value="KAI2386228.1"/>
    <property type="molecule type" value="Genomic_DNA"/>
</dbReference>
<evidence type="ECO:0000313" key="1">
    <source>
        <dbReference type="EMBL" id="KAI2386228.1"/>
    </source>
</evidence>
<proteinExistence type="predicted"/>
<gene>
    <name evidence="1" type="ORF">LOY88_003698</name>
</gene>
<sequence length="341" mass="37900">MKVATLQFSPTLGDVEGNIKRADAILDEASGRIIEGLDLLVLPEMIFSGYNFSSLRTISPYLEPTAAGRSSAWARSTARHLGCVVCVGYPEICTTQSAHVENQDYIQEGAKRFNSLLIVDDSGNVLLNYQKRFLYYTDNSWALEGENGKGFLFLPGSTQGSSQREYIPAAVGICMDINPYKFIAPYSAYEFATHVLDSGAKIVILSMAWLTLLPAEELFSRAGVPDTDTFQYWIQRFWPLFTKDDWDGEDIIVIIANRTGEEAGLEGKDTARYAGTSCVIGIRRVAKADTHGDEKAKEGGRYFDTEIVLWGWLGRAEEGLCFVDTDKPPKAVFRVIRNPEQ</sequence>